<proteinExistence type="predicted"/>
<sequence length="308" mass="35460">MKVQESNVVSTVTSKRFKEVRSKNPPLNFATKKPEYYSAASYYTTMYAALTYFTEALKHYSAPFSTQMHQFIKPQLDLLQAATMRPPNTTQQRQQSDMEDPCISLMVFPSCSHSKEATPQFVMYRKPSPPWLSSTTFTGKFIRKSLNDSAGSGGAHLWRKQGKIWNILLLNNFFHAASYPGASKYYSAPSNYADAPQYYNTASYYTTKVPEYYAMEKAEYYTTTYAAPAYYTEAPKYSVPSYYQNEAPQYYTTKAPEYYAPAYATQSYYTTTYSAPEYYTTKAPGYYTEPPKYYPAPSYKTEAPKYYR</sequence>
<gene>
    <name evidence="1" type="ORF">APZ42_026586</name>
</gene>
<dbReference type="EMBL" id="LRGB01002092">
    <property type="protein sequence ID" value="KZS09242.1"/>
    <property type="molecule type" value="Genomic_DNA"/>
</dbReference>
<dbReference type="Proteomes" id="UP000076858">
    <property type="component" value="Unassembled WGS sequence"/>
</dbReference>
<dbReference type="PANTHER" id="PTHR23263:SF124">
    <property type="entry name" value="SMALL PROLINE-RICH PROTEIN 3"/>
    <property type="match status" value="1"/>
</dbReference>
<evidence type="ECO:0000313" key="1">
    <source>
        <dbReference type="EMBL" id="KZS09242.1"/>
    </source>
</evidence>
<keyword evidence="2" id="KW-1185">Reference proteome</keyword>
<protein>
    <submittedName>
        <fullName evidence="1">Uncharacterized protein</fullName>
    </submittedName>
</protein>
<accession>A0A164S4L5</accession>
<evidence type="ECO:0000313" key="2">
    <source>
        <dbReference type="Proteomes" id="UP000076858"/>
    </source>
</evidence>
<name>A0A164S4L5_9CRUS</name>
<comment type="caution">
    <text evidence="1">The sequence shown here is derived from an EMBL/GenBank/DDBJ whole genome shotgun (WGS) entry which is preliminary data.</text>
</comment>
<dbReference type="AlphaFoldDB" id="A0A164S4L5"/>
<reference evidence="1 2" key="1">
    <citation type="submission" date="2016-03" db="EMBL/GenBank/DDBJ databases">
        <title>EvidentialGene: Evidence-directed Construction of Genes on Genomes.</title>
        <authorList>
            <person name="Gilbert D.G."/>
            <person name="Choi J.-H."/>
            <person name="Mockaitis K."/>
            <person name="Colbourne J."/>
            <person name="Pfrender M."/>
        </authorList>
    </citation>
    <scope>NUCLEOTIDE SEQUENCE [LARGE SCALE GENOMIC DNA]</scope>
    <source>
        <strain evidence="1 2">Xinb3</strain>
        <tissue evidence="1">Complete organism</tissue>
    </source>
</reference>
<organism evidence="1 2">
    <name type="scientific">Daphnia magna</name>
    <dbReference type="NCBI Taxonomy" id="35525"/>
    <lineage>
        <taxon>Eukaryota</taxon>
        <taxon>Metazoa</taxon>
        <taxon>Ecdysozoa</taxon>
        <taxon>Arthropoda</taxon>
        <taxon>Crustacea</taxon>
        <taxon>Branchiopoda</taxon>
        <taxon>Diplostraca</taxon>
        <taxon>Cladocera</taxon>
        <taxon>Anomopoda</taxon>
        <taxon>Daphniidae</taxon>
        <taxon>Daphnia</taxon>
    </lineage>
</organism>
<dbReference type="PANTHER" id="PTHR23263">
    <property type="entry name" value="SMALL PROLINE-RICH PROTEIN"/>
    <property type="match status" value="1"/>
</dbReference>